<evidence type="ECO:0000313" key="7">
    <source>
        <dbReference type="Proteomes" id="UP000132615"/>
    </source>
</evidence>
<evidence type="ECO:0000256" key="2">
    <source>
        <dbReference type="ARBA" id="ARBA00022844"/>
    </source>
</evidence>
<name>G1FQM6_9ADEN</name>
<dbReference type="GO" id="GO:0019013">
    <property type="term" value="C:viral nucleocapsid"/>
    <property type="evidence" value="ECO:0007669"/>
    <property type="project" value="InterPro"/>
</dbReference>
<dbReference type="KEGG" id="vg:11117776"/>
<keyword evidence="5" id="KW-0812">Transmembrane</keyword>
<reference evidence="6 7" key="2">
    <citation type="journal article" date="2012" name="J. Virol.">
        <title>Genome analysis of bat adenovirus 2: indications of interspecies transmission.</title>
        <authorList>
            <person name="Kohl C."/>
            <person name="Vidovszky M.Z."/>
            <person name="Muhldorfer K."/>
            <person name="Dabrowski P.W."/>
            <person name="Radonic A."/>
            <person name="Nitsche A."/>
            <person name="Wibbelt G."/>
            <person name="Kurth A."/>
            <person name="Harrach B."/>
        </authorList>
    </citation>
    <scope>NUCLEOTIDE SEQUENCE [LARGE SCALE GENOMIC DNA]</scope>
    <source>
        <strain evidence="6">PPV1</strain>
    </source>
</reference>
<dbReference type="Proteomes" id="UP000132615">
    <property type="component" value="Segment"/>
</dbReference>
<keyword evidence="2" id="KW-0946">Virion</keyword>
<dbReference type="InterPro" id="IPR008393">
    <property type="entry name" value="Adenovirus_late_L2_mu_core"/>
</dbReference>
<keyword evidence="3" id="KW-0426">Late protein</keyword>
<evidence type="ECO:0000256" key="3">
    <source>
        <dbReference type="ARBA" id="ARBA00022921"/>
    </source>
</evidence>
<dbReference type="Pfam" id="PF05829">
    <property type="entry name" value="Adeno_PX"/>
    <property type="match status" value="1"/>
</dbReference>
<keyword evidence="7" id="KW-1185">Reference proteome</keyword>
<keyword evidence="5" id="KW-1133">Transmembrane helix</keyword>
<sequence>MCATTRLSGFSAEPNLCVLLCARMAGRNVTLRLRVPVRTRLTGAGRHRRTRRTRSMRCGRMTGGFLPALIPLIAAAIGAVPGIASVALQAARH</sequence>
<comment type="subcellular location">
    <subcellularLocation>
        <location evidence="1">Virion</location>
    </subcellularLocation>
</comment>
<evidence type="ECO:0000256" key="1">
    <source>
        <dbReference type="ARBA" id="ARBA00004328"/>
    </source>
</evidence>
<feature type="transmembrane region" description="Helical" evidence="5">
    <location>
        <begin position="64"/>
        <end position="88"/>
    </location>
</feature>
<protein>
    <submittedName>
        <fullName evidence="6">PX</fullName>
    </submittedName>
</protein>
<accession>G1FQM6</accession>
<dbReference type="GO" id="GO:0003677">
    <property type="term" value="F:DNA binding"/>
    <property type="evidence" value="ECO:0007669"/>
    <property type="project" value="UniProtKB-KW"/>
</dbReference>
<dbReference type="RefSeq" id="YP_004782107.1">
    <property type="nucleotide sequence ID" value="NC_015932.1"/>
</dbReference>
<evidence type="ECO:0000256" key="5">
    <source>
        <dbReference type="SAM" id="Phobius"/>
    </source>
</evidence>
<proteinExistence type="predicted"/>
<evidence type="ECO:0000313" key="6">
    <source>
        <dbReference type="EMBL" id="AEM06273.1"/>
    </source>
</evidence>
<keyword evidence="4" id="KW-0238">DNA-binding</keyword>
<keyword evidence="5" id="KW-0472">Membrane</keyword>
<dbReference type="GeneID" id="11117776"/>
<reference evidence="7" key="1">
    <citation type="journal article" date="2009" name="Emerg. Infect. Dis.">
        <title>New adenovirus in bats, Germany.</title>
        <authorList>
            <person name="Sonntag M."/>
            <person name="Muhldorfer K."/>
            <person name="Speck S."/>
            <person name="Wibbelt G."/>
            <person name="Kurth A."/>
        </authorList>
    </citation>
    <scope>NUCLEOTIDE SEQUENCE [LARGE SCALE GENOMIC DNA]</scope>
</reference>
<organism evidence="6 7">
    <name type="scientific">Bat adenovirus 2</name>
    <dbReference type="NCBI Taxonomy" id="696069"/>
    <lineage>
        <taxon>Viruses</taxon>
        <taxon>Varidnaviria</taxon>
        <taxon>Bamfordvirae</taxon>
        <taxon>Preplasmiviricota</taxon>
        <taxon>Polisuviricotina</taxon>
        <taxon>Pharingeaviricetes</taxon>
        <taxon>Rowavirales</taxon>
        <taxon>Adenoviridae</taxon>
        <taxon>Mastadenovirus</taxon>
        <taxon>Mastadenovirus pipistrelli</taxon>
    </lineage>
</organism>
<evidence type="ECO:0000256" key="4">
    <source>
        <dbReference type="ARBA" id="ARBA00023125"/>
    </source>
</evidence>
<dbReference type="EMBL" id="JN252129">
    <property type="protein sequence ID" value="AEM06273.1"/>
    <property type="molecule type" value="Genomic_DNA"/>
</dbReference>